<name>A0ABX1VEL5_9PLAN</name>
<feature type="compositionally biased region" description="Basic and acidic residues" evidence="1">
    <location>
        <begin position="91"/>
        <end position="105"/>
    </location>
</feature>
<feature type="compositionally biased region" description="Basic and acidic residues" evidence="1">
    <location>
        <begin position="1"/>
        <end position="28"/>
    </location>
</feature>
<gene>
    <name evidence="3" type="ORF">LzC2_18000</name>
</gene>
<protein>
    <recommendedName>
        <fullName evidence="2">EF-hand domain-containing protein</fullName>
    </recommendedName>
</protein>
<reference evidence="3 4" key="1">
    <citation type="journal article" date="2020" name="Syst. Appl. Microbiol.">
        <title>Alienimonas chondri sp. nov., a novel planctomycete isolated from the biofilm of the red alga Chondrus crispus.</title>
        <authorList>
            <person name="Vitorino I."/>
            <person name="Albuquerque L."/>
            <person name="Wiegand S."/>
            <person name="Kallscheuer N."/>
            <person name="da Costa M.S."/>
            <person name="Lobo-da-Cunha A."/>
            <person name="Jogler C."/>
            <person name="Lage O.M."/>
        </authorList>
    </citation>
    <scope>NUCLEOTIDE SEQUENCE [LARGE SCALE GENOMIC DNA]</scope>
    <source>
        <strain evidence="3 4">LzC2</strain>
    </source>
</reference>
<dbReference type="PROSITE" id="PS50222">
    <property type="entry name" value="EF_HAND_2"/>
    <property type="match status" value="1"/>
</dbReference>
<keyword evidence="4" id="KW-1185">Reference proteome</keyword>
<feature type="compositionally biased region" description="Basic and acidic residues" evidence="1">
    <location>
        <begin position="35"/>
        <end position="53"/>
    </location>
</feature>
<comment type="caution">
    <text evidence="3">The sequence shown here is derived from an EMBL/GenBank/DDBJ whole genome shotgun (WGS) entry which is preliminary data.</text>
</comment>
<feature type="domain" description="EF-hand" evidence="2">
    <location>
        <begin position="101"/>
        <end position="136"/>
    </location>
</feature>
<dbReference type="Pfam" id="PF13202">
    <property type="entry name" value="EF-hand_5"/>
    <property type="match status" value="4"/>
</dbReference>
<dbReference type="InterPro" id="IPR018247">
    <property type="entry name" value="EF_Hand_1_Ca_BS"/>
</dbReference>
<dbReference type="EMBL" id="WTPX01000047">
    <property type="protein sequence ID" value="NNJ25727.1"/>
    <property type="molecule type" value="Genomic_DNA"/>
</dbReference>
<organism evidence="3 4">
    <name type="scientific">Alienimonas chondri</name>
    <dbReference type="NCBI Taxonomy" id="2681879"/>
    <lineage>
        <taxon>Bacteria</taxon>
        <taxon>Pseudomonadati</taxon>
        <taxon>Planctomycetota</taxon>
        <taxon>Planctomycetia</taxon>
        <taxon>Planctomycetales</taxon>
        <taxon>Planctomycetaceae</taxon>
        <taxon>Alienimonas</taxon>
    </lineage>
</organism>
<evidence type="ECO:0000313" key="4">
    <source>
        <dbReference type="Proteomes" id="UP000609651"/>
    </source>
</evidence>
<dbReference type="InterPro" id="IPR011992">
    <property type="entry name" value="EF-hand-dom_pair"/>
</dbReference>
<dbReference type="SUPFAM" id="SSF47473">
    <property type="entry name" value="EF-hand"/>
    <property type="match status" value="2"/>
</dbReference>
<evidence type="ECO:0000256" key="1">
    <source>
        <dbReference type="SAM" id="MobiDB-lite"/>
    </source>
</evidence>
<dbReference type="InterPro" id="IPR002048">
    <property type="entry name" value="EF_hand_dom"/>
</dbReference>
<feature type="compositionally biased region" description="Basic and acidic residues" evidence="1">
    <location>
        <begin position="60"/>
        <end position="81"/>
    </location>
</feature>
<feature type="region of interest" description="Disordered" evidence="1">
    <location>
        <begin position="175"/>
        <end position="205"/>
    </location>
</feature>
<dbReference type="Proteomes" id="UP000609651">
    <property type="component" value="Unassembled WGS sequence"/>
</dbReference>
<accession>A0ABX1VEL5</accession>
<feature type="compositionally biased region" description="Low complexity" evidence="1">
    <location>
        <begin position="189"/>
        <end position="199"/>
    </location>
</feature>
<evidence type="ECO:0000259" key="2">
    <source>
        <dbReference type="PROSITE" id="PS50222"/>
    </source>
</evidence>
<proteinExistence type="predicted"/>
<evidence type="ECO:0000313" key="3">
    <source>
        <dbReference type="EMBL" id="NNJ25727.1"/>
    </source>
</evidence>
<feature type="region of interest" description="Disordered" evidence="1">
    <location>
        <begin position="1"/>
        <end position="105"/>
    </location>
</feature>
<dbReference type="SMART" id="SM00054">
    <property type="entry name" value="EFh"/>
    <property type="match status" value="3"/>
</dbReference>
<dbReference type="Gene3D" id="1.10.238.10">
    <property type="entry name" value="EF-hand"/>
    <property type="match status" value="2"/>
</dbReference>
<sequence length="269" mass="29877">MDKNGDGKITRDETGDDRVKQFMRERGMEPNQTYSRDDWNQKAVEYEDKKATEAENEGEEERRNRRSGGDDGDNRQTRERSSGGPSYVRGGSKDGRGRPVRVTRDLPEAFGEFDVDKDGQIGLYEWRNWNRALLAEFLELDRDGDGYLTPRELGEADARDYARGESALPSLAASFTEPTQSDAPAMTGAARPAPSAAPSDEPVEISARDQAAAERYFKLLDADRSGRISLPEWDKSERLKPKFEAVGANLASELDLDAFVAAYAKTLAG</sequence>
<dbReference type="PROSITE" id="PS00018">
    <property type="entry name" value="EF_HAND_1"/>
    <property type="match status" value="3"/>
</dbReference>